<protein>
    <submittedName>
        <fullName evidence="2">ABC transporter permease</fullName>
    </submittedName>
</protein>
<feature type="transmembrane region" description="Helical" evidence="1">
    <location>
        <begin position="48"/>
        <end position="67"/>
    </location>
</feature>
<sequence length="281" mass="28845">MNPPITAAGSGSATASGPADVPLDDRATFADAVHSEWTKLRTLRSSTYTLLSAVVLGVAMAFFFTSGTGEGYAGSSASEKEEWDPTLTSLLGATLFAQLAIGALGVLSSSGEYATGMIRTSLTVVPRRGRLMAAKAVVIGGVALVAGELIGFAGFLISQPVLKGMDVPYATLGQPHVLRAVIGTGLYLSMVALLGLALGLLVRSTAGAIILLVVATVIIPYMVGPMLPPLARGAWPVMSGMMIMSTNIELGIPAWAAFGMMAAGVGAVLAAAYVLFRRRDV</sequence>
<feature type="transmembrane region" description="Helical" evidence="1">
    <location>
        <begin position="250"/>
        <end position="276"/>
    </location>
</feature>
<keyword evidence="1" id="KW-0812">Transmembrane</keyword>
<organism evidence="2 3">
    <name type="scientific">Streptomyces armeniacus</name>
    <dbReference type="NCBI Taxonomy" id="83291"/>
    <lineage>
        <taxon>Bacteria</taxon>
        <taxon>Bacillati</taxon>
        <taxon>Actinomycetota</taxon>
        <taxon>Actinomycetes</taxon>
        <taxon>Kitasatosporales</taxon>
        <taxon>Streptomycetaceae</taxon>
        <taxon>Streptomyces</taxon>
    </lineage>
</organism>
<feature type="transmembrane region" description="Helical" evidence="1">
    <location>
        <begin position="136"/>
        <end position="157"/>
    </location>
</feature>
<reference evidence="2 3" key="1">
    <citation type="submission" date="2018-07" db="EMBL/GenBank/DDBJ databases">
        <title>Draft genome of the type strain Streptomyces armeniacus ATCC 15676.</title>
        <authorList>
            <person name="Labana P."/>
            <person name="Gosse J.T."/>
            <person name="Boddy C.N."/>
        </authorList>
    </citation>
    <scope>NUCLEOTIDE SEQUENCE [LARGE SCALE GENOMIC DNA]</scope>
    <source>
        <strain evidence="2 3">ATCC 15676</strain>
    </source>
</reference>
<feature type="transmembrane region" description="Helical" evidence="1">
    <location>
        <begin position="209"/>
        <end position="230"/>
    </location>
</feature>
<evidence type="ECO:0000313" key="3">
    <source>
        <dbReference type="Proteomes" id="UP000254425"/>
    </source>
</evidence>
<dbReference type="RefSeq" id="WP_208878170.1">
    <property type="nucleotide sequence ID" value="NZ_CP031320.1"/>
</dbReference>
<dbReference type="Pfam" id="PF12730">
    <property type="entry name" value="ABC2_membrane_4"/>
    <property type="match status" value="1"/>
</dbReference>
<proteinExistence type="predicted"/>
<evidence type="ECO:0000313" key="2">
    <source>
        <dbReference type="EMBL" id="AXK33365.1"/>
    </source>
</evidence>
<dbReference type="EMBL" id="CP031320">
    <property type="protein sequence ID" value="AXK33365.1"/>
    <property type="molecule type" value="Genomic_DNA"/>
</dbReference>
<name>A0A345XNZ9_9ACTN</name>
<feature type="transmembrane region" description="Helical" evidence="1">
    <location>
        <begin position="87"/>
        <end position="107"/>
    </location>
</feature>
<accession>A0A345XNZ9</accession>
<keyword evidence="3" id="KW-1185">Reference proteome</keyword>
<dbReference type="KEGG" id="sarm:DVA86_12575"/>
<gene>
    <name evidence="2" type="ORF">DVA86_12575</name>
</gene>
<keyword evidence="1" id="KW-0472">Membrane</keyword>
<keyword evidence="1" id="KW-1133">Transmembrane helix</keyword>
<dbReference type="AlphaFoldDB" id="A0A345XNZ9"/>
<dbReference type="Proteomes" id="UP000254425">
    <property type="component" value="Chromosome"/>
</dbReference>
<evidence type="ECO:0000256" key="1">
    <source>
        <dbReference type="SAM" id="Phobius"/>
    </source>
</evidence>
<feature type="transmembrane region" description="Helical" evidence="1">
    <location>
        <begin position="177"/>
        <end position="202"/>
    </location>
</feature>